<comment type="subcellular location">
    <subcellularLocation>
        <location evidence="1 7">Periplasm</location>
    </subcellularLocation>
</comment>
<evidence type="ECO:0000256" key="2">
    <source>
        <dbReference type="ARBA" id="ARBA00005791"/>
    </source>
</evidence>
<dbReference type="Pfam" id="PF01323">
    <property type="entry name" value="DSBA"/>
    <property type="match status" value="1"/>
</dbReference>
<evidence type="ECO:0000256" key="3">
    <source>
        <dbReference type="ARBA" id="ARBA00022729"/>
    </source>
</evidence>
<evidence type="ECO:0000256" key="7">
    <source>
        <dbReference type="PIRNR" id="PIRNR001488"/>
    </source>
</evidence>
<keyword evidence="5 7" id="KW-1015">Disulfide bond</keyword>
<comment type="caution">
    <text evidence="11">The sequence shown here is derived from an EMBL/GenBank/DDBJ whole genome shotgun (WGS) entry which is preliminary data.</text>
</comment>
<keyword evidence="12" id="KW-1185">Reference proteome</keyword>
<dbReference type="InterPro" id="IPR023205">
    <property type="entry name" value="DsbA/DsbL"/>
</dbReference>
<proteinExistence type="inferred from homology"/>
<dbReference type="GO" id="GO:0015036">
    <property type="term" value="F:disulfide oxidoreductase activity"/>
    <property type="evidence" value="ECO:0007669"/>
    <property type="project" value="UniProtKB-ARBA"/>
</dbReference>
<evidence type="ECO:0000256" key="8">
    <source>
        <dbReference type="PIRSR" id="PIRSR001488-1"/>
    </source>
</evidence>
<dbReference type="PANTHER" id="PTHR35891">
    <property type="entry name" value="THIOL:DISULFIDE INTERCHANGE PROTEIN DSBA"/>
    <property type="match status" value="1"/>
</dbReference>
<dbReference type="Gene3D" id="3.40.30.10">
    <property type="entry name" value="Glutaredoxin"/>
    <property type="match status" value="1"/>
</dbReference>
<dbReference type="GO" id="GO:0042597">
    <property type="term" value="C:periplasmic space"/>
    <property type="evidence" value="ECO:0007669"/>
    <property type="project" value="UniProtKB-SubCell"/>
</dbReference>
<keyword evidence="4 7" id="KW-0574">Periplasm</keyword>
<comment type="similarity">
    <text evidence="2">Belongs to the thioredoxin family. DsbA subfamily.</text>
</comment>
<feature type="signal peptide" evidence="9">
    <location>
        <begin position="1"/>
        <end position="24"/>
    </location>
</feature>
<dbReference type="InterPro" id="IPR050824">
    <property type="entry name" value="Thiol_disulfide_DsbA"/>
</dbReference>
<dbReference type="Proteomes" id="UP000030380">
    <property type="component" value="Unassembled WGS sequence"/>
</dbReference>
<dbReference type="InterPro" id="IPR017937">
    <property type="entry name" value="Thioredoxin_CS"/>
</dbReference>
<evidence type="ECO:0000256" key="1">
    <source>
        <dbReference type="ARBA" id="ARBA00004418"/>
    </source>
</evidence>
<dbReference type="STRING" id="505317.OA57_05385"/>
<dbReference type="InterPro" id="IPR001853">
    <property type="entry name" value="DSBA-like_thioredoxin_dom"/>
</dbReference>
<feature type="chain" id="PRO_5001997885" description="Thiol:disulfide interchange protein" evidence="9">
    <location>
        <begin position="25"/>
        <end position="213"/>
    </location>
</feature>
<dbReference type="PIRSF" id="PIRSF001488">
    <property type="entry name" value="Tdi_protein"/>
    <property type="match status" value="1"/>
</dbReference>
<reference evidence="11 12" key="1">
    <citation type="submission" date="2014-11" db="EMBL/GenBank/DDBJ databases">
        <title>Draft genome sequence of Chelonobacter oris 1662T, associated with respiratory disease in Hermann's Tortoises.</title>
        <authorList>
            <person name="Kudirkiene E."/>
            <person name="Hansen M.J."/>
            <person name="Bojesen A.M."/>
        </authorList>
    </citation>
    <scope>NUCLEOTIDE SEQUENCE [LARGE SCALE GENOMIC DNA]</scope>
    <source>
        <strain evidence="11 12">1662</strain>
    </source>
</reference>
<dbReference type="NCBIfam" id="NF047695">
    <property type="entry name" value="ThlDiSintDsbAHaem"/>
    <property type="match status" value="1"/>
</dbReference>
<organism evidence="11 12">
    <name type="scientific">Chelonobacter oris</name>
    <dbReference type="NCBI Taxonomy" id="505317"/>
    <lineage>
        <taxon>Bacteria</taxon>
        <taxon>Pseudomonadati</taxon>
        <taxon>Pseudomonadota</taxon>
        <taxon>Gammaproteobacteria</taxon>
        <taxon>Pasteurellales</taxon>
        <taxon>Pasteurellaceae</taxon>
        <taxon>Chelonobacter</taxon>
    </lineage>
</organism>
<feature type="disulfide bond" description="Redox-active" evidence="8">
    <location>
        <begin position="56"/>
        <end position="59"/>
    </location>
</feature>
<keyword evidence="6" id="KW-0676">Redox-active center</keyword>
<evidence type="ECO:0000313" key="12">
    <source>
        <dbReference type="Proteomes" id="UP000030380"/>
    </source>
</evidence>
<dbReference type="OrthoDB" id="9784896at2"/>
<keyword evidence="3 9" id="KW-0732">Signal</keyword>
<name>A0A0A3BB63_9PAST</name>
<evidence type="ECO:0000313" key="11">
    <source>
        <dbReference type="EMBL" id="KGQ70784.1"/>
    </source>
</evidence>
<evidence type="ECO:0000256" key="9">
    <source>
        <dbReference type="SAM" id="SignalP"/>
    </source>
</evidence>
<dbReference type="AlphaFoldDB" id="A0A0A3BB63"/>
<evidence type="ECO:0000256" key="4">
    <source>
        <dbReference type="ARBA" id="ARBA00022764"/>
    </source>
</evidence>
<sequence>MLRTAMKKLLLILAALFSVNAAQAADFVPQEGKQFITVAQPATVDKEVIEFFSFYCPHCANFQLEYKIPQTIQAKMPAGTQFVKYHVNFLGRASEDLTRAWAFAMATNSTELVEDALFEAAQANQINSMADIRKIFLDKGISAEQFDNGINSFAVNGLVNKQVKALEQYQVRGVPAFFVNGNKQIDLGGFSDSASVQQFVDNYADTVLYLLNH</sequence>
<dbReference type="InterPro" id="IPR036249">
    <property type="entry name" value="Thioredoxin-like_sf"/>
</dbReference>
<evidence type="ECO:0000256" key="5">
    <source>
        <dbReference type="ARBA" id="ARBA00023157"/>
    </source>
</evidence>
<evidence type="ECO:0000259" key="10">
    <source>
        <dbReference type="PROSITE" id="PS51352"/>
    </source>
</evidence>
<dbReference type="CDD" id="cd03019">
    <property type="entry name" value="DsbA_DsbA"/>
    <property type="match status" value="1"/>
</dbReference>
<protein>
    <recommendedName>
        <fullName evidence="7">Thiol:disulfide interchange protein</fullName>
    </recommendedName>
</protein>
<feature type="domain" description="Thioredoxin" evidence="10">
    <location>
        <begin position="16"/>
        <end position="205"/>
    </location>
</feature>
<gene>
    <name evidence="11" type="ORF">OA57_05385</name>
</gene>
<dbReference type="EMBL" id="JSUM01000006">
    <property type="protein sequence ID" value="KGQ70784.1"/>
    <property type="molecule type" value="Genomic_DNA"/>
</dbReference>
<evidence type="ECO:0000256" key="6">
    <source>
        <dbReference type="ARBA" id="ARBA00023284"/>
    </source>
</evidence>
<dbReference type="PROSITE" id="PS00194">
    <property type="entry name" value="THIOREDOXIN_1"/>
    <property type="match status" value="1"/>
</dbReference>
<dbReference type="InterPro" id="IPR013766">
    <property type="entry name" value="Thioredoxin_domain"/>
</dbReference>
<dbReference type="PROSITE" id="PS51352">
    <property type="entry name" value="THIOREDOXIN_2"/>
    <property type="match status" value="1"/>
</dbReference>
<accession>A0A0A3BB63</accession>
<dbReference type="SUPFAM" id="SSF52833">
    <property type="entry name" value="Thioredoxin-like"/>
    <property type="match status" value="1"/>
</dbReference>
<dbReference type="PANTHER" id="PTHR35891:SF2">
    <property type="entry name" value="THIOL:DISULFIDE INTERCHANGE PROTEIN DSBA"/>
    <property type="match status" value="1"/>
</dbReference>